<reference evidence="3" key="1">
    <citation type="submission" date="2022-08" db="UniProtKB">
        <authorList>
            <consortium name="EnsemblMetazoa"/>
        </authorList>
    </citation>
    <scope>IDENTIFICATION</scope>
    <source>
        <strain evidence="3">05x7-T-G4-1.051#20</strain>
    </source>
</reference>
<feature type="domain" description="Ig-like" evidence="2">
    <location>
        <begin position="158"/>
        <end position="234"/>
    </location>
</feature>
<accession>A0A8W8MBX3</accession>
<feature type="transmembrane region" description="Helical" evidence="1">
    <location>
        <begin position="7"/>
        <end position="24"/>
    </location>
</feature>
<dbReference type="PROSITE" id="PS50835">
    <property type="entry name" value="IG_LIKE"/>
    <property type="match status" value="1"/>
</dbReference>
<sequence length="560" mass="63001">MSAMAFAIVWILIYVHVPFLFGYFTTQLFPSSFPVGKRNASMSCIVWGNIIVYEEITLDIRQNKNEDFITVLKCTKSGIQRMNNKSRFEGLNILSFHYDSCKLSYNSYNFIGLTVSLQSDVCILGSKTSASWRCLFPNGTHSFNSSEMNIYSIKGRSPQKMQSISIVNRQPSKSMYETGDVLQLQCIGEIESINAMPSKNIRWCEKENGTFKLISIQDPPRTNVEKSSTDGCTVVQKSVLFYRVSQNDTAVEVMCESGYGYSCGREGINATISIRTGDTQPDKWRIWLILIHDNTSLINPGNIVLDGSGKTIHLQCTASVHSHHTSNAKMINWCVRKQNNATWTEVKLQGKNIVTTSDINGEITIFSKIEYHVTIYDTDVHFMCEISHYFSCGVGLASSNISIHVVVEEAQNQNVNEPDCSKAGVAVLSVLFVVVVISMLLFLTILCRRRHITLFALSANGNCTISQTLSSTRYMENPSTSVGVQRSEIENNTIEDAKGDDMDQDCNDNTSEHYETTNYDITVGRQKFYENQALAHERNRSIYEDAIKKETGQDYDVLKL</sequence>
<evidence type="ECO:0000256" key="1">
    <source>
        <dbReference type="SAM" id="Phobius"/>
    </source>
</evidence>
<dbReference type="EnsemblMetazoa" id="G32275.1">
    <property type="protein sequence ID" value="G32275.1:cds"/>
    <property type="gene ID" value="G32275"/>
</dbReference>
<name>A0A8W8MBX3_MAGGI</name>
<keyword evidence="1" id="KW-1133">Transmembrane helix</keyword>
<evidence type="ECO:0000313" key="3">
    <source>
        <dbReference type="EnsemblMetazoa" id="G32275.1:cds"/>
    </source>
</evidence>
<keyword evidence="4" id="KW-1185">Reference proteome</keyword>
<evidence type="ECO:0000313" key="4">
    <source>
        <dbReference type="Proteomes" id="UP000005408"/>
    </source>
</evidence>
<protein>
    <recommendedName>
        <fullName evidence="2">Ig-like domain-containing protein</fullName>
    </recommendedName>
</protein>
<evidence type="ECO:0000259" key="2">
    <source>
        <dbReference type="PROSITE" id="PS50835"/>
    </source>
</evidence>
<keyword evidence="1" id="KW-0472">Membrane</keyword>
<dbReference type="AlphaFoldDB" id="A0A8W8MBX3"/>
<dbReference type="Proteomes" id="UP000005408">
    <property type="component" value="Unassembled WGS sequence"/>
</dbReference>
<organism evidence="3 4">
    <name type="scientific">Magallana gigas</name>
    <name type="common">Pacific oyster</name>
    <name type="synonym">Crassostrea gigas</name>
    <dbReference type="NCBI Taxonomy" id="29159"/>
    <lineage>
        <taxon>Eukaryota</taxon>
        <taxon>Metazoa</taxon>
        <taxon>Spiralia</taxon>
        <taxon>Lophotrochozoa</taxon>
        <taxon>Mollusca</taxon>
        <taxon>Bivalvia</taxon>
        <taxon>Autobranchia</taxon>
        <taxon>Pteriomorphia</taxon>
        <taxon>Ostreida</taxon>
        <taxon>Ostreoidea</taxon>
        <taxon>Ostreidae</taxon>
        <taxon>Magallana</taxon>
    </lineage>
</organism>
<dbReference type="InterPro" id="IPR007110">
    <property type="entry name" value="Ig-like_dom"/>
</dbReference>
<keyword evidence="1" id="KW-0812">Transmembrane</keyword>
<proteinExistence type="predicted"/>
<feature type="transmembrane region" description="Helical" evidence="1">
    <location>
        <begin position="423"/>
        <end position="446"/>
    </location>
</feature>